<keyword evidence="3" id="KW-1185">Reference proteome</keyword>
<name>A0A930UBS1_9GAMM</name>
<accession>A0A930UBS1</accession>
<dbReference type="Proteomes" id="UP000604381">
    <property type="component" value="Unassembled WGS sequence"/>
</dbReference>
<dbReference type="EMBL" id="JADHEI010000028">
    <property type="protein sequence ID" value="MBF2735005.1"/>
    <property type="molecule type" value="Genomic_DNA"/>
</dbReference>
<dbReference type="Pfam" id="PF12706">
    <property type="entry name" value="Lactamase_B_2"/>
    <property type="match status" value="1"/>
</dbReference>
<sequence>IGAYNPRWFMKDHHQNPEEAVRCMQDLNAKRAVATHWGTFQLTLEPMAEPPQRLAAAAAEAGLAPDAFVALRHGETRWLD</sequence>
<evidence type="ECO:0000259" key="1">
    <source>
        <dbReference type="Pfam" id="PF12706"/>
    </source>
</evidence>
<protein>
    <submittedName>
        <fullName evidence="2">MBL fold metallo-hydrolase</fullName>
    </submittedName>
</protein>
<feature type="domain" description="Metallo-beta-lactamase" evidence="1">
    <location>
        <begin position="1"/>
        <end position="37"/>
    </location>
</feature>
<dbReference type="PANTHER" id="PTHR15032">
    <property type="entry name" value="N-ACYL-PHOSPHATIDYLETHANOLAMINE-HYDROLYZING PHOSPHOLIPASE D"/>
    <property type="match status" value="1"/>
</dbReference>
<reference evidence="2" key="1">
    <citation type="submission" date="2020-10" db="EMBL/GenBank/DDBJ databases">
        <title>An improved Amphimedon queenslandica hologenome assembly reveals how three proteobacterial symbionts can extend the metabolic phenotypic of their marine sponge host.</title>
        <authorList>
            <person name="Degnan B."/>
            <person name="Degnan S."/>
            <person name="Xiang X."/>
        </authorList>
    </citation>
    <scope>NUCLEOTIDE SEQUENCE</scope>
    <source>
        <strain evidence="2">AqS2</strain>
    </source>
</reference>
<evidence type="ECO:0000313" key="2">
    <source>
        <dbReference type="EMBL" id="MBF2735005.1"/>
    </source>
</evidence>
<organism evidence="2 3">
    <name type="scientific">Candidatus Amphirhobacter heronislandensis</name>
    <dbReference type="NCBI Taxonomy" id="1732024"/>
    <lineage>
        <taxon>Bacteria</taxon>
        <taxon>Pseudomonadati</taxon>
        <taxon>Pseudomonadota</taxon>
        <taxon>Gammaproteobacteria</taxon>
        <taxon>Candidatus Tethybacterales</taxon>
        <taxon>Candidatus Tethybacteraceae</taxon>
        <taxon>Candidatus Amphirhobacter</taxon>
    </lineage>
</organism>
<dbReference type="InterPro" id="IPR001279">
    <property type="entry name" value="Metallo-B-lactamas"/>
</dbReference>
<feature type="non-terminal residue" evidence="2">
    <location>
        <position position="1"/>
    </location>
</feature>
<dbReference type="PANTHER" id="PTHR15032:SF4">
    <property type="entry name" value="N-ACYL-PHOSPHATIDYLETHANOLAMINE-HYDROLYZING PHOSPHOLIPASE D"/>
    <property type="match status" value="1"/>
</dbReference>
<evidence type="ECO:0000313" key="3">
    <source>
        <dbReference type="Proteomes" id="UP000604381"/>
    </source>
</evidence>
<dbReference type="GO" id="GO:0005737">
    <property type="term" value="C:cytoplasm"/>
    <property type="evidence" value="ECO:0007669"/>
    <property type="project" value="TreeGrafter"/>
</dbReference>
<gene>
    <name evidence="2" type="ORF">ISN26_02795</name>
</gene>
<dbReference type="Gene3D" id="3.60.15.10">
    <property type="entry name" value="Ribonuclease Z/Hydroxyacylglutathione hydrolase-like"/>
    <property type="match status" value="1"/>
</dbReference>
<comment type="caution">
    <text evidence="2">The sequence shown here is derived from an EMBL/GenBank/DDBJ whole genome shotgun (WGS) entry which is preliminary data.</text>
</comment>
<proteinExistence type="predicted"/>
<dbReference type="AlphaFoldDB" id="A0A930UBS1"/>
<dbReference type="SUPFAM" id="SSF56281">
    <property type="entry name" value="Metallo-hydrolase/oxidoreductase"/>
    <property type="match status" value="1"/>
</dbReference>
<dbReference type="InterPro" id="IPR036866">
    <property type="entry name" value="RibonucZ/Hydroxyglut_hydro"/>
</dbReference>